<keyword evidence="2" id="KW-1185">Reference proteome</keyword>
<dbReference type="RefSeq" id="WP_151861775.1">
    <property type="nucleotide sequence ID" value="NZ_WBZC01000046.1"/>
</dbReference>
<organism evidence="1 2">
    <name type="scientific">Alkaliphilus pronyensis</name>
    <dbReference type="NCBI Taxonomy" id="1482732"/>
    <lineage>
        <taxon>Bacteria</taxon>
        <taxon>Bacillati</taxon>
        <taxon>Bacillota</taxon>
        <taxon>Clostridia</taxon>
        <taxon>Peptostreptococcales</taxon>
        <taxon>Natronincolaceae</taxon>
        <taxon>Alkaliphilus</taxon>
    </lineage>
</organism>
<protein>
    <submittedName>
        <fullName evidence="1">DUF1657 domain-containing protein</fullName>
    </submittedName>
</protein>
<dbReference type="AlphaFoldDB" id="A0A6I0F8X9"/>
<gene>
    <name evidence="1" type="ORF">F8154_11570</name>
</gene>
<dbReference type="EMBL" id="WBZC01000046">
    <property type="protein sequence ID" value="KAB3532777.1"/>
    <property type="molecule type" value="Genomic_DNA"/>
</dbReference>
<proteinExistence type="predicted"/>
<reference evidence="1 2" key="1">
    <citation type="submission" date="2019-10" db="EMBL/GenBank/DDBJ databases">
        <title>Alkaliphilus serpentinus sp. nov. and Alkaliphilus pronyensis sp. nov., two novel anaerobic alkaliphilic species isolated from the serpentinized-hosted hydrothermal field of the Prony Bay (New Caledonia).</title>
        <authorList>
            <person name="Postec A."/>
        </authorList>
    </citation>
    <scope>NUCLEOTIDE SEQUENCE [LARGE SCALE GENOMIC DNA]</scope>
    <source>
        <strain evidence="1 2">LacV</strain>
    </source>
</reference>
<comment type="caution">
    <text evidence="1">The sequence shown here is derived from an EMBL/GenBank/DDBJ whole genome shotgun (WGS) entry which is preliminary data.</text>
</comment>
<sequence>MTVATQVKQTYGNLKGALATIQTYQLHHPNPETKRLMEECNTDLQAIIDALSIRIKEIEQEEQQFKGF</sequence>
<name>A0A6I0F8X9_9FIRM</name>
<dbReference type="OrthoDB" id="1684731at2"/>
<evidence type="ECO:0000313" key="2">
    <source>
        <dbReference type="Proteomes" id="UP000432715"/>
    </source>
</evidence>
<dbReference type="Proteomes" id="UP000432715">
    <property type="component" value="Unassembled WGS sequence"/>
</dbReference>
<accession>A0A6I0F8X9</accession>
<dbReference type="InterPro" id="IPR012452">
    <property type="entry name" value="DUF1657"/>
</dbReference>
<dbReference type="Pfam" id="PF07870">
    <property type="entry name" value="DUF1657"/>
    <property type="match status" value="1"/>
</dbReference>
<evidence type="ECO:0000313" key="1">
    <source>
        <dbReference type="EMBL" id="KAB3532777.1"/>
    </source>
</evidence>